<gene>
    <name evidence="3" type="primary">nrtS</name>
    <name evidence="3" type="ORF">V0288_02945</name>
</gene>
<keyword evidence="2" id="KW-0812">Transmembrane</keyword>
<keyword evidence="2" id="KW-0472">Membrane</keyword>
<comment type="caution">
    <text evidence="3">The sequence shown here is derived from an EMBL/GenBank/DDBJ whole genome shotgun (WGS) entry which is preliminary data.</text>
</comment>
<accession>A0AAW9QE85</accession>
<organism evidence="3 4">
    <name type="scientific">Pannus brasiliensis CCIBt3594</name>
    <dbReference type="NCBI Taxonomy" id="1427578"/>
    <lineage>
        <taxon>Bacteria</taxon>
        <taxon>Bacillati</taxon>
        <taxon>Cyanobacteriota</taxon>
        <taxon>Cyanophyceae</taxon>
        <taxon>Oscillatoriophycideae</taxon>
        <taxon>Chroococcales</taxon>
        <taxon>Microcystaceae</taxon>
        <taxon>Pannus</taxon>
    </lineage>
</organism>
<protein>
    <submittedName>
        <fullName evidence="3">Nitrate/nitrite transporter NrtS</fullName>
    </submittedName>
</protein>
<keyword evidence="2" id="KW-1133">Transmembrane helix</keyword>
<proteinExistence type="predicted"/>
<keyword evidence="4" id="KW-1185">Reference proteome</keyword>
<dbReference type="NCBIfam" id="NF038050">
    <property type="entry name" value="NrtS"/>
    <property type="match status" value="1"/>
</dbReference>
<dbReference type="AlphaFoldDB" id="A0AAW9QE85"/>
<dbReference type="EMBL" id="JBAFSM010000003">
    <property type="protein sequence ID" value="MEG3436065.1"/>
    <property type="molecule type" value="Genomic_DNA"/>
</dbReference>
<evidence type="ECO:0000313" key="4">
    <source>
        <dbReference type="Proteomes" id="UP001328733"/>
    </source>
</evidence>
<reference evidence="3 4" key="1">
    <citation type="submission" date="2024-01" db="EMBL/GenBank/DDBJ databases">
        <title>Genomic insights into the taxonomy and metabolism of the cyanobacterium Pannus brasiliensis CCIBt3594.</title>
        <authorList>
            <person name="Machado M."/>
            <person name="Botero N.B."/>
            <person name="Andreote A.P.D."/>
            <person name="Feitosa A.M.T."/>
            <person name="Popin R."/>
            <person name="Sivonen K."/>
            <person name="Fiore M.F."/>
        </authorList>
    </citation>
    <scope>NUCLEOTIDE SEQUENCE [LARGE SCALE GENOMIC DNA]</scope>
    <source>
        <strain evidence="3 4">CCIBt3594</strain>
    </source>
</reference>
<dbReference type="InterPro" id="IPR047700">
    <property type="entry name" value="NrtS-like"/>
</dbReference>
<feature type="transmembrane region" description="Helical" evidence="2">
    <location>
        <begin position="20"/>
        <end position="41"/>
    </location>
</feature>
<name>A0AAW9QE85_9CHRO</name>
<evidence type="ECO:0000256" key="1">
    <source>
        <dbReference type="SAM" id="MobiDB-lite"/>
    </source>
</evidence>
<dbReference type="Proteomes" id="UP001328733">
    <property type="component" value="Unassembled WGS sequence"/>
</dbReference>
<evidence type="ECO:0000313" key="3">
    <source>
        <dbReference type="EMBL" id="MEG3436065.1"/>
    </source>
</evidence>
<dbReference type="RefSeq" id="WP_332863514.1">
    <property type="nucleotide sequence ID" value="NZ_JBAFSM010000003.1"/>
</dbReference>
<feature type="region of interest" description="Disordered" evidence="1">
    <location>
        <begin position="79"/>
        <end position="100"/>
    </location>
</feature>
<evidence type="ECO:0000256" key="2">
    <source>
        <dbReference type="SAM" id="Phobius"/>
    </source>
</evidence>
<sequence length="100" mass="10794">MIAIAGYFRAVFSPEFAPTAIKVALFVGTLLLTINHGAAIVGGRMTGDRWTAALLTYLVPYLVNVHGQYSARCRSGKNQKSLVGAGVRSQEPGVRRTEEK</sequence>